<feature type="signal peptide" evidence="7">
    <location>
        <begin position="1"/>
        <end position="32"/>
    </location>
</feature>
<dbReference type="Proteomes" id="UP000245283">
    <property type="component" value="Unassembled WGS sequence"/>
</dbReference>
<keyword evidence="6" id="KW-0472">Membrane</keyword>
<evidence type="ECO:0000256" key="7">
    <source>
        <dbReference type="SAM" id="SignalP"/>
    </source>
</evidence>
<evidence type="ECO:0000259" key="9">
    <source>
        <dbReference type="Pfam" id="PF00746"/>
    </source>
</evidence>
<evidence type="ECO:0000259" key="10">
    <source>
        <dbReference type="Pfam" id="PF02872"/>
    </source>
</evidence>
<feature type="domain" description="Calcineurin-like phosphoesterase" evidence="8">
    <location>
        <begin position="132"/>
        <end position="330"/>
    </location>
</feature>
<evidence type="ECO:0000256" key="4">
    <source>
        <dbReference type="ARBA" id="ARBA00023088"/>
    </source>
</evidence>
<dbReference type="NCBIfam" id="TIGR01167">
    <property type="entry name" value="LPXTG_anchor"/>
    <property type="match status" value="1"/>
</dbReference>
<dbReference type="InterPro" id="IPR036907">
    <property type="entry name" value="5'-Nucleotdase_C_sf"/>
</dbReference>
<dbReference type="InterPro" id="IPR004843">
    <property type="entry name" value="Calcineurin-like_PHP"/>
</dbReference>
<dbReference type="Gene3D" id="3.60.21.10">
    <property type="match status" value="1"/>
</dbReference>
<feature type="compositionally biased region" description="Acidic residues" evidence="5">
    <location>
        <begin position="783"/>
        <end position="792"/>
    </location>
</feature>
<reference evidence="12" key="1">
    <citation type="submission" date="2018-05" db="EMBL/GenBank/DDBJ databases">
        <authorList>
            <person name="Li Y."/>
        </authorList>
    </citation>
    <scope>NUCLEOTIDE SEQUENCE [LARGE SCALE GENOMIC DNA]</scope>
    <source>
        <strain evidence="12">sk1b4</strain>
    </source>
</reference>
<keyword evidence="6" id="KW-1133">Transmembrane helix</keyword>
<proteinExistence type="predicted"/>
<keyword evidence="2" id="KW-0964">Secreted</keyword>
<dbReference type="Gene3D" id="3.90.780.10">
    <property type="entry name" value="5'-Nucleotidase, C-terminal domain"/>
    <property type="match status" value="1"/>
</dbReference>
<dbReference type="SUPFAM" id="SSF55816">
    <property type="entry name" value="5'-nucleotidase (syn. UDP-sugar hydrolase), C-terminal domain"/>
    <property type="match status" value="1"/>
</dbReference>
<feature type="compositionally biased region" description="Acidic residues" evidence="5">
    <location>
        <begin position="70"/>
        <end position="82"/>
    </location>
</feature>
<feature type="domain" description="5'-Nucleotidase C-terminal" evidence="10">
    <location>
        <begin position="435"/>
        <end position="617"/>
    </location>
</feature>
<dbReference type="PANTHER" id="PTHR11575">
    <property type="entry name" value="5'-NUCLEOTIDASE-RELATED"/>
    <property type="match status" value="1"/>
</dbReference>
<dbReference type="AlphaFoldDB" id="A0A2V1K6Z9"/>
<dbReference type="Pfam" id="PF00149">
    <property type="entry name" value="Metallophos"/>
    <property type="match status" value="1"/>
</dbReference>
<evidence type="ECO:0000313" key="11">
    <source>
        <dbReference type="EMBL" id="PWF26072.1"/>
    </source>
</evidence>
<dbReference type="GO" id="GO:0008253">
    <property type="term" value="F:5'-nucleotidase activity"/>
    <property type="evidence" value="ECO:0007669"/>
    <property type="project" value="TreeGrafter"/>
</dbReference>
<dbReference type="GO" id="GO:0009166">
    <property type="term" value="P:nucleotide catabolic process"/>
    <property type="evidence" value="ECO:0007669"/>
    <property type="project" value="InterPro"/>
</dbReference>
<keyword evidence="6" id="KW-0812">Transmembrane</keyword>
<dbReference type="EMBL" id="QETB01000004">
    <property type="protein sequence ID" value="PWF26072.1"/>
    <property type="molecule type" value="Genomic_DNA"/>
</dbReference>
<evidence type="ECO:0000256" key="3">
    <source>
        <dbReference type="ARBA" id="ARBA00022729"/>
    </source>
</evidence>
<keyword evidence="12" id="KW-1185">Reference proteome</keyword>
<keyword evidence="1" id="KW-0134">Cell wall</keyword>
<dbReference type="InterPro" id="IPR029052">
    <property type="entry name" value="Metallo-depent_PP-like"/>
</dbReference>
<feature type="region of interest" description="Disordered" evidence="5">
    <location>
        <begin position="773"/>
        <end position="831"/>
    </location>
</feature>
<evidence type="ECO:0000256" key="1">
    <source>
        <dbReference type="ARBA" id="ARBA00022512"/>
    </source>
</evidence>
<comment type="caution">
    <text evidence="11">The sequence shown here is derived from an EMBL/GenBank/DDBJ whole genome shotgun (WGS) entry which is preliminary data.</text>
</comment>
<evidence type="ECO:0000256" key="2">
    <source>
        <dbReference type="ARBA" id="ARBA00022525"/>
    </source>
</evidence>
<evidence type="ECO:0008006" key="13">
    <source>
        <dbReference type="Google" id="ProtNLM"/>
    </source>
</evidence>
<evidence type="ECO:0000259" key="8">
    <source>
        <dbReference type="Pfam" id="PF00149"/>
    </source>
</evidence>
<dbReference type="SUPFAM" id="SSF56300">
    <property type="entry name" value="Metallo-dependent phosphatases"/>
    <property type="match status" value="1"/>
</dbReference>
<dbReference type="InterPro" id="IPR019931">
    <property type="entry name" value="LPXTG_anchor"/>
</dbReference>
<dbReference type="Pfam" id="PF00746">
    <property type="entry name" value="Gram_pos_anchor"/>
    <property type="match status" value="1"/>
</dbReference>
<feature type="compositionally biased region" description="Low complexity" evidence="5">
    <location>
        <begin position="793"/>
        <end position="823"/>
    </location>
</feature>
<dbReference type="Pfam" id="PF02872">
    <property type="entry name" value="5_nucleotid_C"/>
    <property type="match status" value="1"/>
</dbReference>
<dbReference type="InterPro" id="IPR006179">
    <property type="entry name" value="5_nucleotidase/apyrase"/>
</dbReference>
<protein>
    <recommendedName>
        <fullName evidence="13">Bifunctional metallophosphatase/5'-nucleotidase</fullName>
    </recommendedName>
</protein>
<evidence type="ECO:0000313" key="12">
    <source>
        <dbReference type="Proteomes" id="UP000245283"/>
    </source>
</evidence>
<name>A0A2V1K6Z9_9ACTO</name>
<feature type="domain" description="Gram-positive cocci surface proteins LPxTG" evidence="9">
    <location>
        <begin position="823"/>
        <end position="857"/>
    </location>
</feature>
<dbReference type="OrthoDB" id="1016457at2"/>
<accession>A0A2V1K6Z9</accession>
<feature type="compositionally biased region" description="Acidic residues" evidence="5">
    <location>
        <begin position="91"/>
        <end position="100"/>
    </location>
</feature>
<dbReference type="RefSeq" id="WP_109093899.1">
    <property type="nucleotide sequence ID" value="NZ_QETB01000004.1"/>
</dbReference>
<evidence type="ECO:0000256" key="6">
    <source>
        <dbReference type="SAM" id="Phobius"/>
    </source>
</evidence>
<feature type="chain" id="PRO_5015992946" description="Bifunctional metallophosphatase/5'-nucleotidase" evidence="7">
    <location>
        <begin position="33"/>
        <end position="861"/>
    </location>
</feature>
<dbReference type="GO" id="GO:0008768">
    <property type="term" value="F:UDP-sugar diphosphatase activity"/>
    <property type="evidence" value="ECO:0007669"/>
    <property type="project" value="TreeGrafter"/>
</dbReference>
<dbReference type="GO" id="GO:0030288">
    <property type="term" value="C:outer membrane-bounded periplasmic space"/>
    <property type="evidence" value="ECO:0007669"/>
    <property type="project" value="TreeGrafter"/>
</dbReference>
<gene>
    <name evidence="11" type="ORF">DD236_08285</name>
</gene>
<dbReference type="InterPro" id="IPR008334">
    <property type="entry name" value="5'-Nucleotdase_C"/>
</dbReference>
<organism evidence="11 12">
    <name type="scientific">Ancrocorticia populi</name>
    <dbReference type="NCBI Taxonomy" id="2175228"/>
    <lineage>
        <taxon>Bacteria</taxon>
        <taxon>Bacillati</taxon>
        <taxon>Actinomycetota</taxon>
        <taxon>Actinomycetes</taxon>
        <taxon>Actinomycetales</taxon>
        <taxon>Actinomycetaceae</taxon>
        <taxon>Ancrocorticia</taxon>
    </lineage>
</organism>
<keyword evidence="4" id="KW-0572">Peptidoglycan-anchor</keyword>
<keyword evidence="3 7" id="KW-0732">Signal</keyword>
<evidence type="ECO:0000256" key="5">
    <source>
        <dbReference type="SAM" id="MobiDB-lite"/>
    </source>
</evidence>
<dbReference type="PANTHER" id="PTHR11575:SF24">
    <property type="entry name" value="5'-NUCLEOTIDASE"/>
    <property type="match status" value="1"/>
</dbReference>
<feature type="region of interest" description="Disordered" evidence="5">
    <location>
        <begin position="31"/>
        <end position="125"/>
    </location>
</feature>
<dbReference type="PRINTS" id="PR01607">
    <property type="entry name" value="APYRASEFAMLY"/>
</dbReference>
<sequence>MSRARMRAGGSVSAVAALALSAMGLAALPASADEEPTPAPTEVVTADPAENQTTAPAEPTESPEPSPSTDADDANTGEDASGDDAVAGDPESTETTDEDADAAKATGSSKSLASRNAKVGPQADDDPITLDIVAISDFHGHIENAPQLDNMVKAIEAGNPDYTGFVGNGDLVGGSAYVSAIAEDEPTMAILSKMGLEMSSAGNHEFDKGYRDFEDRITGLSKYPYAAANVQGMDEDTAIKPYVIETYGSGESEVKVAYVGAVTDQLSTLVSPGGIAGLTIEEPVSAVDKQAKELKESGEADVVVALIHETVGVSKGVGEHVDAVVGGHTHHIADTDETDSGAPAIETGEFGQSFGHIEVTVDGDNVTATAKVVDVPEMYCKGDPAWDESEPPTSDQLVVNDDICDDYLTALKDADELGKEPVGAIVGGADRATNNGTDLGANRGSEMTAGNLIAQSFYEYSQAMAKPADFGIMNPGGVRAEIDPNNDGKVTKGESFSAQPFGNTYGTVEISGAQIYTMLEQQWKSPCTQTSRDMLALGLSDSISYTYDADGYKTDEDLCAPYENVEGVDPDAANYVKHVKDVYVNNELVPNDTSKKYTVASNAFLLEGADGFQTLKDGENHADTGIIDNDVFNIFLGDNPGYVVDYMQRGVAISGDEEIAAGEVAKLDLGSLSMTYQGNKQPLPESVQVALVPTDEAPLETQEYPEVTEWASVELDNTVTPNLNETGQASIELTVPDDYGQSDAGELARAAVSDDEDYAMVIVAGPTVFQIPGGLVPLAQPEPDPEPTEEPTDGPTTGQPTTGPSDGASDGSSGQPSDGSTTQPGEDLPNTGANVAGFVVVALLLVTAGGVLVARRKTDQV</sequence>
<feature type="transmembrane region" description="Helical" evidence="6">
    <location>
        <begin position="835"/>
        <end position="854"/>
    </location>
</feature>